<comment type="caution">
    <text evidence="1">The sequence shown here is derived from an EMBL/GenBank/DDBJ whole genome shotgun (WGS) entry which is preliminary data.</text>
</comment>
<name>A0A415U1B0_9FIRM</name>
<dbReference type="RefSeq" id="WP_118486257.1">
    <property type="nucleotide sequence ID" value="NZ_QRQO01000031.1"/>
</dbReference>
<proteinExistence type="predicted"/>
<organism evidence="1 2">
    <name type="scientific">Anaerobutyricum hallii</name>
    <dbReference type="NCBI Taxonomy" id="39488"/>
    <lineage>
        <taxon>Bacteria</taxon>
        <taxon>Bacillati</taxon>
        <taxon>Bacillota</taxon>
        <taxon>Clostridia</taxon>
        <taxon>Lachnospirales</taxon>
        <taxon>Lachnospiraceae</taxon>
        <taxon>Anaerobutyricum</taxon>
    </lineage>
</organism>
<evidence type="ECO:0000313" key="2">
    <source>
        <dbReference type="Proteomes" id="UP000283700"/>
    </source>
</evidence>
<dbReference type="EMBL" id="QRQO01000031">
    <property type="protein sequence ID" value="RHN11863.1"/>
    <property type="molecule type" value="Genomic_DNA"/>
</dbReference>
<dbReference type="AlphaFoldDB" id="A0A415U1B0"/>
<accession>A0A415U1B0</accession>
<gene>
    <name evidence="1" type="ORF">DWZ29_10965</name>
</gene>
<protein>
    <submittedName>
        <fullName evidence="1">Uncharacterized protein</fullName>
    </submittedName>
</protein>
<sequence length="143" mass="16954">MLIYGVCEESITKYNEDKAEKFLKNLLDTSCKDIAENYFINKEENGCNLHDWLDNYESCNGCNGLFACLSEIIRKLDDIDISCDNPNGLCYLGLQADMPWHYNEKTKNLTLKEYQDTLTKYLYYFTDDEIKIRWWKVDDECDY</sequence>
<dbReference type="Proteomes" id="UP000283700">
    <property type="component" value="Unassembled WGS sequence"/>
</dbReference>
<evidence type="ECO:0000313" key="1">
    <source>
        <dbReference type="EMBL" id="RHN11863.1"/>
    </source>
</evidence>
<reference evidence="1 2" key="1">
    <citation type="submission" date="2018-08" db="EMBL/GenBank/DDBJ databases">
        <title>A genome reference for cultivated species of the human gut microbiota.</title>
        <authorList>
            <person name="Zou Y."/>
            <person name="Xue W."/>
            <person name="Luo G."/>
        </authorList>
    </citation>
    <scope>NUCLEOTIDE SEQUENCE [LARGE SCALE GENOMIC DNA]</scope>
    <source>
        <strain evidence="1 2">AF31-17AC</strain>
    </source>
</reference>